<comment type="similarity">
    <text evidence="1 2">Belongs to the universal stress protein A family.</text>
</comment>
<feature type="domain" description="UspA" evidence="3">
    <location>
        <begin position="5"/>
        <end position="159"/>
    </location>
</feature>
<evidence type="ECO:0000256" key="1">
    <source>
        <dbReference type="ARBA" id="ARBA00008791"/>
    </source>
</evidence>
<dbReference type="InterPro" id="IPR006016">
    <property type="entry name" value="UspA"/>
</dbReference>
<gene>
    <name evidence="4" type="ORF">A9Q75_19555</name>
</gene>
<reference evidence="5" key="1">
    <citation type="journal article" date="2017" name="Proc. Natl. Acad. Sci. U.S.A.">
        <title>Simulation of Deepwater Horizon oil plume reveals substrate specialization within a complex community of hydrocarbon degraders.</title>
        <authorList>
            <person name="Hu P."/>
            <person name="Dubinsky E.A."/>
            <person name="Probst A.J."/>
            <person name="Wang J."/>
            <person name="Sieber C.M.K."/>
            <person name="Tom L.M."/>
            <person name="Gardinali P."/>
            <person name="Banfield J.F."/>
            <person name="Atlas R.M."/>
            <person name="Andersen G.L."/>
        </authorList>
    </citation>
    <scope>NUCLEOTIDE SEQUENCE [LARGE SCALE GENOMIC DNA]</scope>
</reference>
<comment type="subcellular location">
    <subcellularLocation>
        <location evidence="2">Cytoplasm</location>
    </subcellularLocation>
</comment>
<protein>
    <recommendedName>
        <fullName evidence="2">Universal stress protein</fullName>
    </recommendedName>
</protein>
<comment type="caution">
    <text evidence="4">The sequence shown here is derived from an EMBL/GenBank/DDBJ whole genome shotgun (WGS) entry which is preliminary data.</text>
</comment>
<dbReference type="PIRSF" id="PIRSF006276">
    <property type="entry name" value="UspA"/>
    <property type="match status" value="1"/>
</dbReference>
<dbReference type="EMBL" id="MAAF01000120">
    <property type="protein sequence ID" value="OUR74934.1"/>
    <property type="molecule type" value="Genomic_DNA"/>
</dbReference>
<dbReference type="Proteomes" id="UP000243053">
    <property type="component" value="Unassembled WGS sequence"/>
</dbReference>
<dbReference type="CDD" id="cd00293">
    <property type="entry name" value="USP-like"/>
    <property type="match status" value="1"/>
</dbReference>
<name>A0A1Y5E184_COLPS</name>
<dbReference type="SUPFAM" id="SSF52402">
    <property type="entry name" value="Adenine nucleotide alpha hydrolases-like"/>
    <property type="match status" value="1"/>
</dbReference>
<dbReference type="Pfam" id="PF00582">
    <property type="entry name" value="Usp"/>
    <property type="match status" value="1"/>
</dbReference>
<dbReference type="Gene3D" id="3.40.50.620">
    <property type="entry name" value="HUPs"/>
    <property type="match status" value="1"/>
</dbReference>
<dbReference type="PANTHER" id="PTHR46268:SF6">
    <property type="entry name" value="UNIVERSAL STRESS PROTEIN UP12"/>
    <property type="match status" value="1"/>
</dbReference>
<keyword evidence="2" id="KW-0963">Cytoplasm</keyword>
<dbReference type="PRINTS" id="PR01438">
    <property type="entry name" value="UNVRSLSTRESS"/>
</dbReference>
<evidence type="ECO:0000313" key="5">
    <source>
        <dbReference type="Proteomes" id="UP000243053"/>
    </source>
</evidence>
<accession>A0A1Y5E184</accession>
<dbReference type="InterPro" id="IPR014729">
    <property type="entry name" value="Rossmann-like_a/b/a_fold"/>
</dbReference>
<evidence type="ECO:0000256" key="2">
    <source>
        <dbReference type="PIRNR" id="PIRNR006276"/>
    </source>
</evidence>
<organism evidence="4 5">
    <name type="scientific">Colwellia psychrerythraea</name>
    <name type="common">Vibrio psychroerythus</name>
    <dbReference type="NCBI Taxonomy" id="28229"/>
    <lineage>
        <taxon>Bacteria</taxon>
        <taxon>Pseudomonadati</taxon>
        <taxon>Pseudomonadota</taxon>
        <taxon>Gammaproteobacteria</taxon>
        <taxon>Alteromonadales</taxon>
        <taxon>Colwelliaceae</taxon>
        <taxon>Colwellia</taxon>
    </lineage>
</organism>
<dbReference type="AlphaFoldDB" id="A0A1Y5E184"/>
<proteinExistence type="inferred from homology"/>
<evidence type="ECO:0000259" key="3">
    <source>
        <dbReference type="Pfam" id="PF00582"/>
    </source>
</evidence>
<evidence type="ECO:0000313" key="4">
    <source>
        <dbReference type="EMBL" id="OUR74934.1"/>
    </source>
</evidence>
<dbReference type="InterPro" id="IPR006015">
    <property type="entry name" value="Universal_stress_UspA"/>
</dbReference>
<dbReference type="PANTHER" id="PTHR46268">
    <property type="entry name" value="STRESS RESPONSE PROTEIN NHAX"/>
    <property type="match status" value="1"/>
</dbReference>
<sequence>MLPEIKTILYSTDLSKSSTTVFEQVIYLAKKTGADIHILHVVEKLSNDAKMTLETYMLDSKCRHKLLEERKALAKNKLEDRQDAFWAGLDNDELAIRHQIKSIDIVEAYPAETILKTSRKLEVDLIVMGTHEKGMLHSFLGSVAKNVLSRSHIPMLIVPLPLKEG</sequence>
<dbReference type="GO" id="GO:0005737">
    <property type="term" value="C:cytoplasm"/>
    <property type="evidence" value="ECO:0007669"/>
    <property type="project" value="UniProtKB-SubCell"/>
</dbReference>